<evidence type="ECO:0000313" key="2">
    <source>
        <dbReference type="Proteomes" id="UP000190074"/>
    </source>
</evidence>
<accession>A0A1U0VS15</accession>
<dbReference type="EMBL" id="FVGW01000002">
    <property type="protein sequence ID" value="SKL84005.1"/>
    <property type="molecule type" value="Genomic_DNA"/>
</dbReference>
<dbReference type="Proteomes" id="UP000190074">
    <property type="component" value="Unassembled WGS sequence"/>
</dbReference>
<reference evidence="1 2" key="1">
    <citation type="submission" date="2016-11" db="EMBL/GenBank/DDBJ databases">
        <authorList>
            <consortium name="Pathogen Informatics"/>
        </authorList>
    </citation>
    <scope>NUCLEOTIDE SEQUENCE [LARGE SCALE GENOMIC DNA]</scope>
    <source>
        <strain evidence="1 2">911</strain>
    </source>
</reference>
<dbReference type="RefSeq" id="WP_165693079.1">
    <property type="nucleotide sequence ID" value="NZ_FVGW01000002.1"/>
</dbReference>
<sequence>MSGGPFHIVNRLTGKHVGPFTTETDCALAKTIATPDWTTGMVMDKKQFKKHLEHGL</sequence>
<gene>
    <name evidence="1" type="ORF">SAMEA2259716_01806</name>
</gene>
<dbReference type="AlphaFoldDB" id="A0A1U0VS15"/>
<proteinExistence type="predicted"/>
<protein>
    <submittedName>
        <fullName evidence="1">Uncharacterized protein</fullName>
    </submittedName>
</protein>
<evidence type="ECO:0000313" key="1">
    <source>
        <dbReference type="EMBL" id="SKL84005.1"/>
    </source>
</evidence>
<name>A0A1U0VS15_9MYCO</name>
<organism evidence="1 2">
    <name type="scientific">Mycobacteroides abscessus subsp. massiliense</name>
    <dbReference type="NCBI Taxonomy" id="1962118"/>
    <lineage>
        <taxon>Bacteria</taxon>
        <taxon>Bacillati</taxon>
        <taxon>Actinomycetota</taxon>
        <taxon>Actinomycetes</taxon>
        <taxon>Mycobacteriales</taxon>
        <taxon>Mycobacteriaceae</taxon>
        <taxon>Mycobacteroides</taxon>
        <taxon>Mycobacteroides abscessus</taxon>
    </lineage>
</organism>